<gene>
    <name evidence="1" type="ORF">WMO37_06670</name>
</gene>
<dbReference type="Gene3D" id="3.40.50.300">
    <property type="entry name" value="P-loop containing nucleotide triphosphate hydrolases"/>
    <property type="match status" value="1"/>
</dbReference>
<name>A0ABV1H4S6_9FIRM</name>
<protein>
    <submittedName>
        <fullName evidence="1">Cytidylate kinase-like family protein</fullName>
    </submittedName>
</protein>
<comment type="caution">
    <text evidence="1">The sequence shown here is derived from an EMBL/GenBank/DDBJ whole genome shotgun (WGS) entry which is preliminary data.</text>
</comment>
<reference evidence="1" key="1">
    <citation type="submission" date="2024-03" db="EMBL/GenBank/DDBJ databases">
        <title>Human intestinal bacterial collection.</title>
        <authorList>
            <person name="Pauvert C."/>
            <person name="Hitch T.C.A."/>
            <person name="Clavel T."/>
        </authorList>
    </citation>
    <scope>NUCLEOTIDE SEQUENCE [LARGE SCALE GENOMIC DNA]</scope>
    <source>
        <strain evidence="1">CLA-AA-H89B</strain>
    </source>
</reference>
<dbReference type="SUPFAM" id="SSF52540">
    <property type="entry name" value="P-loop containing nucleoside triphosphate hydrolases"/>
    <property type="match status" value="1"/>
</dbReference>
<dbReference type="InterPro" id="IPR027417">
    <property type="entry name" value="P-loop_NTPase"/>
</dbReference>
<accession>A0ABV1H4S6</accession>
<dbReference type="EMBL" id="JBBMFS010000004">
    <property type="protein sequence ID" value="MEQ2554705.1"/>
    <property type="molecule type" value="Genomic_DNA"/>
</dbReference>
<proteinExistence type="predicted"/>
<organism evidence="1 2">
    <name type="scientific">Lachnospira intestinalis</name>
    <dbReference type="NCBI Taxonomy" id="3133158"/>
    <lineage>
        <taxon>Bacteria</taxon>
        <taxon>Bacillati</taxon>
        <taxon>Bacillota</taxon>
        <taxon>Clostridia</taxon>
        <taxon>Lachnospirales</taxon>
        <taxon>Lachnospiraceae</taxon>
        <taxon>Lachnospira</taxon>
    </lineage>
</organism>
<sequence length="188" mass="21718">MIITVGRECGSGGHAIGEALAAHYGIRCYDRHILVSEAKARGMYDELENFFSEKPMDSLLYSIAINNMEKRNATVLKQFHELITENSFVLIGRCGNYIYKNDEDVTTLFIHSDMDSKIERTMHKQNMDRIKAKELIEYVDSKREAFHKRYTDETWGDARNYQLTVNSSVLGVEQTAEQIIAFIDKKHR</sequence>
<dbReference type="Pfam" id="PF13189">
    <property type="entry name" value="Cytidylate_kin2"/>
    <property type="match status" value="1"/>
</dbReference>
<evidence type="ECO:0000313" key="1">
    <source>
        <dbReference type="EMBL" id="MEQ2554705.1"/>
    </source>
</evidence>
<keyword evidence="2" id="KW-1185">Reference proteome</keyword>
<evidence type="ECO:0000313" key="2">
    <source>
        <dbReference type="Proteomes" id="UP001546774"/>
    </source>
</evidence>
<dbReference type="Proteomes" id="UP001546774">
    <property type="component" value="Unassembled WGS sequence"/>
</dbReference>